<proteinExistence type="predicted"/>
<dbReference type="Proteomes" id="UP000235220">
    <property type="component" value="Chromosome 3"/>
</dbReference>
<dbReference type="OrthoDB" id="1654852at2759"/>
<organism evidence="2 3">
    <name type="scientific">Juglans regia</name>
    <name type="common">English walnut</name>
    <dbReference type="NCBI Taxonomy" id="51240"/>
    <lineage>
        <taxon>Eukaryota</taxon>
        <taxon>Viridiplantae</taxon>
        <taxon>Streptophyta</taxon>
        <taxon>Embryophyta</taxon>
        <taxon>Tracheophyta</taxon>
        <taxon>Spermatophyta</taxon>
        <taxon>Magnoliopsida</taxon>
        <taxon>eudicotyledons</taxon>
        <taxon>Gunneridae</taxon>
        <taxon>Pentapetalae</taxon>
        <taxon>rosids</taxon>
        <taxon>fabids</taxon>
        <taxon>Fagales</taxon>
        <taxon>Juglandaceae</taxon>
        <taxon>Juglans</taxon>
    </lineage>
</organism>
<dbReference type="KEGG" id="jre:108996585"/>
<keyword evidence="2" id="KW-1185">Reference proteome</keyword>
<evidence type="ECO:0000313" key="3">
    <source>
        <dbReference type="RefSeq" id="XP_018828109.1"/>
    </source>
</evidence>
<sequence>MSVSLSDATGYMPAYDEAGAAAGYHNQFKPYSSTTSVCEIEEESTSEIFEIDHGVLPMGSIKEEFEGSVFSLDVQNWEDCVYVAVGKSESSMEALAWTLKHAVNPSTLVYLIHVFPEVQYIPSPLGKLPKNQVSAEQVESYMAQERGKRRELLQKYLDACSTFGVKFDTILIESDMVAKAILELVPILNIRKLVVGTTKSSLRKLRSRRGSGIADQMLQNAPVGCEVKIICEGKGVLIEQMTESPSPRDNIDDNTPKQPPLEQDDQRNDSFSCSMCFKPMFK</sequence>
<dbReference type="Gramene" id="Jr03_13160_p1">
    <property type="protein sequence ID" value="cds.Jr03_13160_p1"/>
    <property type="gene ID" value="Jr03_13160"/>
</dbReference>
<dbReference type="InterPro" id="IPR014729">
    <property type="entry name" value="Rossmann-like_a/b/a_fold"/>
</dbReference>
<evidence type="ECO:0000256" key="1">
    <source>
        <dbReference type="SAM" id="MobiDB-lite"/>
    </source>
</evidence>
<dbReference type="PANTHER" id="PTHR47382">
    <property type="entry name" value="U-BOX DOMAIN-CONTAINING PROTEIN 52-LIKE"/>
    <property type="match status" value="1"/>
</dbReference>
<feature type="region of interest" description="Disordered" evidence="1">
    <location>
        <begin position="242"/>
        <end position="270"/>
    </location>
</feature>
<evidence type="ECO:0000313" key="2">
    <source>
        <dbReference type="Proteomes" id="UP000235220"/>
    </source>
</evidence>
<dbReference type="Pfam" id="PF00582">
    <property type="entry name" value="Usp"/>
    <property type="match status" value="1"/>
</dbReference>
<dbReference type="RefSeq" id="XP_018828109.1">
    <property type="nucleotide sequence ID" value="XM_018972564.2"/>
</dbReference>
<dbReference type="PANTHER" id="PTHR47382:SF3">
    <property type="entry name" value="ADENINE NUCLEOTIDE ALPHA HYDROLASES-LIKE SUPERFAMILY PROTEIN"/>
    <property type="match status" value="1"/>
</dbReference>
<dbReference type="STRING" id="51240.A0A2I4F8Y4"/>
<dbReference type="GeneID" id="108996585"/>
<dbReference type="InterPro" id="IPR006016">
    <property type="entry name" value="UspA"/>
</dbReference>
<dbReference type="FunCoup" id="A0A2I4F8Y4">
    <property type="interactions" value="1176"/>
</dbReference>
<dbReference type="AlphaFoldDB" id="A0A2I4F8Y4"/>
<protein>
    <submittedName>
        <fullName evidence="3">U-box domain-containing protein 35</fullName>
    </submittedName>
</protein>
<reference evidence="3" key="1">
    <citation type="submission" date="2025-08" db="UniProtKB">
        <authorList>
            <consortium name="RefSeq"/>
        </authorList>
    </citation>
    <scope>IDENTIFICATION</scope>
    <source>
        <tissue evidence="3">Leaves</tissue>
    </source>
</reference>
<gene>
    <name evidence="3" type="primary">LOC108996585</name>
</gene>
<dbReference type="CDD" id="cd01989">
    <property type="entry name" value="USP_STK_Ubox_N"/>
    <property type="match status" value="1"/>
</dbReference>
<dbReference type="Gene3D" id="3.40.50.620">
    <property type="entry name" value="HUPs"/>
    <property type="match status" value="1"/>
</dbReference>
<accession>A0A2I4F8Y4</accession>
<dbReference type="SUPFAM" id="SSF52402">
    <property type="entry name" value="Adenine nucleotide alpha hydrolases-like"/>
    <property type="match status" value="1"/>
</dbReference>
<name>A0A2I4F8Y4_JUGRE</name>